<organism evidence="1 2">
    <name type="scientific">Rubroshorea leprosula</name>
    <dbReference type="NCBI Taxonomy" id="152421"/>
    <lineage>
        <taxon>Eukaryota</taxon>
        <taxon>Viridiplantae</taxon>
        <taxon>Streptophyta</taxon>
        <taxon>Embryophyta</taxon>
        <taxon>Tracheophyta</taxon>
        <taxon>Spermatophyta</taxon>
        <taxon>Magnoliopsida</taxon>
        <taxon>eudicotyledons</taxon>
        <taxon>Gunneridae</taxon>
        <taxon>Pentapetalae</taxon>
        <taxon>rosids</taxon>
        <taxon>malvids</taxon>
        <taxon>Malvales</taxon>
        <taxon>Dipterocarpaceae</taxon>
        <taxon>Rubroshorea</taxon>
    </lineage>
</organism>
<evidence type="ECO:0000313" key="2">
    <source>
        <dbReference type="Proteomes" id="UP001054252"/>
    </source>
</evidence>
<dbReference type="Proteomes" id="UP001054252">
    <property type="component" value="Unassembled WGS sequence"/>
</dbReference>
<evidence type="ECO:0000313" key="1">
    <source>
        <dbReference type="EMBL" id="GKV17924.1"/>
    </source>
</evidence>
<sequence length="187" mass="21326">MAGNTRSQEQAKFDAEIRGLISNTRRDLLELQRRTKEQFKKNDKQLVAIQKESKEQFEYLSKMMLQVMGRVGVSHGDSDTPMMLAMGINNGILRGSNDNTMVRNLGPNLGCSHSNNPLESMIQFGKVDFPVFDSTDSVKGWLFQSEQFFEINNTREGFKSQIAGMYMKGEALQWLQAYMKGKIKWPS</sequence>
<proteinExistence type="predicted"/>
<dbReference type="AlphaFoldDB" id="A0AAV5K2U4"/>
<keyword evidence="2" id="KW-1185">Reference proteome</keyword>
<gene>
    <name evidence="1" type="ORF">SLEP1_g28376</name>
</gene>
<accession>A0AAV5K2U4</accession>
<dbReference type="EMBL" id="BPVZ01000049">
    <property type="protein sequence ID" value="GKV17924.1"/>
    <property type="molecule type" value="Genomic_DNA"/>
</dbReference>
<name>A0AAV5K2U4_9ROSI</name>
<comment type="caution">
    <text evidence="1">The sequence shown here is derived from an EMBL/GenBank/DDBJ whole genome shotgun (WGS) entry which is preliminary data.</text>
</comment>
<protein>
    <submittedName>
        <fullName evidence="1">Uncharacterized protein</fullName>
    </submittedName>
</protein>
<reference evidence="1 2" key="1">
    <citation type="journal article" date="2021" name="Commun. Biol.">
        <title>The genome of Shorea leprosula (Dipterocarpaceae) highlights the ecological relevance of drought in aseasonal tropical rainforests.</title>
        <authorList>
            <person name="Ng K.K.S."/>
            <person name="Kobayashi M.J."/>
            <person name="Fawcett J.A."/>
            <person name="Hatakeyama M."/>
            <person name="Paape T."/>
            <person name="Ng C.H."/>
            <person name="Ang C.C."/>
            <person name="Tnah L.H."/>
            <person name="Lee C.T."/>
            <person name="Nishiyama T."/>
            <person name="Sese J."/>
            <person name="O'Brien M.J."/>
            <person name="Copetti D."/>
            <person name="Mohd Noor M.I."/>
            <person name="Ong R.C."/>
            <person name="Putra M."/>
            <person name="Sireger I.Z."/>
            <person name="Indrioko S."/>
            <person name="Kosugi Y."/>
            <person name="Izuno A."/>
            <person name="Isagi Y."/>
            <person name="Lee S.L."/>
            <person name="Shimizu K.K."/>
        </authorList>
    </citation>
    <scope>NUCLEOTIDE SEQUENCE [LARGE SCALE GENOMIC DNA]</scope>
    <source>
        <strain evidence="1">214</strain>
    </source>
</reference>